<dbReference type="Pfam" id="PF01269">
    <property type="entry name" value="Fibrillarin"/>
    <property type="match status" value="1"/>
</dbReference>
<evidence type="ECO:0000313" key="2">
    <source>
        <dbReference type="EMBL" id="CAK0891928.1"/>
    </source>
</evidence>
<evidence type="ECO:0000256" key="1">
    <source>
        <dbReference type="SAM" id="MobiDB-lite"/>
    </source>
</evidence>
<comment type="caution">
    <text evidence="2">The sequence shown here is derived from an EMBL/GenBank/DDBJ whole genome shotgun (WGS) entry which is preliminary data.</text>
</comment>
<dbReference type="Proteomes" id="UP001189429">
    <property type="component" value="Unassembled WGS sequence"/>
</dbReference>
<evidence type="ECO:0000313" key="3">
    <source>
        <dbReference type="Proteomes" id="UP001189429"/>
    </source>
</evidence>
<feature type="compositionally biased region" description="Basic and acidic residues" evidence="1">
    <location>
        <begin position="264"/>
        <end position="285"/>
    </location>
</feature>
<protein>
    <submittedName>
        <fullName evidence="2">Uncharacterized protein</fullName>
    </submittedName>
</protein>
<accession>A0ABN9WYI1</accession>
<dbReference type="InterPro" id="IPR000692">
    <property type="entry name" value="Fibrillarin"/>
</dbReference>
<sequence>MIPYFRYGIDISRHHLKGIYVCSIGRNKRQSSRPPVGITCTLRETRDGDLTAGEPQEPGGPEYSPIALCYQGVHTILRPWNPYSCVIAAGVQNQFLHFPIRPRSRIFVLGCSLQTLSHLADILGPTGQLIGVMAADDPSPPSRAELGRFLRRHPQVWVVTEDIPQASLERYELLLSLPEACKHAFLMALHPRLGADSAAHALAGAKGSQKVLRRIFDFLEFPDAAKARCLVVCYCTPETRVAVIRDIVSSHVDILQRWRVPGKGTKDRVEGSSEHSGSVREDARGCADGVQP</sequence>
<reference evidence="2" key="1">
    <citation type="submission" date="2023-10" db="EMBL/GenBank/DDBJ databases">
        <authorList>
            <person name="Chen Y."/>
            <person name="Shah S."/>
            <person name="Dougan E. K."/>
            <person name="Thang M."/>
            <person name="Chan C."/>
        </authorList>
    </citation>
    <scope>NUCLEOTIDE SEQUENCE [LARGE SCALE GENOMIC DNA]</scope>
</reference>
<proteinExistence type="predicted"/>
<dbReference type="EMBL" id="CAUYUJ010019538">
    <property type="protein sequence ID" value="CAK0891928.1"/>
    <property type="molecule type" value="Genomic_DNA"/>
</dbReference>
<dbReference type="InterPro" id="IPR029063">
    <property type="entry name" value="SAM-dependent_MTases_sf"/>
</dbReference>
<organism evidence="2 3">
    <name type="scientific">Prorocentrum cordatum</name>
    <dbReference type="NCBI Taxonomy" id="2364126"/>
    <lineage>
        <taxon>Eukaryota</taxon>
        <taxon>Sar</taxon>
        <taxon>Alveolata</taxon>
        <taxon>Dinophyceae</taxon>
        <taxon>Prorocentrales</taxon>
        <taxon>Prorocentraceae</taxon>
        <taxon>Prorocentrum</taxon>
    </lineage>
</organism>
<name>A0ABN9WYI1_9DINO</name>
<keyword evidence="3" id="KW-1185">Reference proteome</keyword>
<dbReference type="Gene3D" id="3.40.50.150">
    <property type="entry name" value="Vaccinia Virus protein VP39"/>
    <property type="match status" value="1"/>
</dbReference>
<feature type="region of interest" description="Disordered" evidence="1">
    <location>
        <begin position="263"/>
        <end position="292"/>
    </location>
</feature>
<gene>
    <name evidence="2" type="ORF">PCOR1329_LOCUS71722</name>
</gene>